<evidence type="ECO:0000256" key="2">
    <source>
        <dbReference type="ARBA" id="ARBA00023125"/>
    </source>
</evidence>
<evidence type="ECO:0000313" key="5">
    <source>
        <dbReference type="EMBL" id="KAK3046784.1"/>
    </source>
</evidence>
<evidence type="ECO:0000256" key="1">
    <source>
        <dbReference type="ARBA" id="ARBA00023015"/>
    </source>
</evidence>
<evidence type="ECO:0000256" key="4">
    <source>
        <dbReference type="ARBA" id="ARBA00023242"/>
    </source>
</evidence>
<accession>A0AAJ0D5Z3</accession>
<dbReference type="GO" id="GO:0000435">
    <property type="term" value="P:positive regulation of transcription from RNA polymerase II promoter by galactose"/>
    <property type="evidence" value="ECO:0007669"/>
    <property type="project" value="TreeGrafter"/>
</dbReference>
<keyword evidence="2" id="KW-0238">DNA-binding</keyword>
<dbReference type="CDD" id="cd12148">
    <property type="entry name" value="fungal_TF_MHR"/>
    <property type="match status" value="1"/>
</dbReference>
<dbReference type="Proteomes" id="UP001271007">
    <property type="component" value="Unassembled WGS sequence"/>
</dbReference>
<dbReference type="EMBL" id="JAWDJX010000080">
    <property type="protein sequence ID" value="KAK3046784.1"/>
    <property type="molecule type" value="Genomic_DNA"/>
</dbReference>
<keyword evidence="4" id="KW-0539">Nucleus</keyword>
<dbReference type="PANTHER" id="PTHR47424">
    <property type="entry name" value="REGULATORY PROTEIN GAL4"/>
    <property type="match status" value="1"/>
</dbReference>
<dbReference type="PANTHER" id="PTHR47424:SF3">
    <property type="entry name" value="REGULATORY PROTEIN GAL4"/>
    <property type="match status" value="1"/>
</dbReference>
<reference evidence="5" key="1">
    <citation type="submission" date="2023-04" db="EMBL/GenBank/DDBJ databases">
        <title>Black Yeasts Isolated from many extreme environments.</title>
        <authorList>
            <person name="Coleine C."/>
            <person name="Stajich J.E."/>
            <person name="Selbmann L."/>
        </authorList>
    </citation>
    <scope>NUCLEOTIDE SEQUENCE</scope>
    <source>
        <strain evidence="5">CCFEE 5312</strain>
    </source>
</reference>
<organism evidence="5 6">
    <name type="scientific">Extremus antarcticus</name>
    <dbReference type="NCBI Taxonomy" id="702011"/>
    <lineage>
        <taxon>Eukaryota</taxon>
        <taxon>Fungi</taxon>
        <taxon>Dikarya</taxon>
        <taxon>Ascomycota</taxon>
        <taxon>Pezizomycotina</taxon>
        <taxon>Dothideomycetes</taxon>
        <taxon>Dothideomycetidae</taxon>
        <taxon>Mycosphaerellales</taxon>
        <taxon>Extremaceae</taxon>
        <taxon>Extremus</taxon>
    </lineage>
</organism>
<proteinExistence type="predicted"/>
<keyword evidence="3" id="KW-0804">Transcription</keyword>
<comment type="caution">
    <text evidence="5">The sequence shown here is derived from an EMBL/GenBank/DDBJ whole genome shotgun (WGS) entry which is preliminary data.</text>
</comment>
<protein>
    <submittedName>
        <fullName evidence="5">Uncharacterized protein</fullName>
    </submittedName>
</protein>
<evidence type="ECO:0000313" key="6">
    <source>
        <dbReference type="Proteomes" id="UP001271007"/>
    </source>
</evidence>
<name>A0AAJ0D5Z3_9PEZI</name>
<evidence type="ECO:0000256" key="3">
    <source>
        <dbReference type="ARBA" id="ARBA00023163"/>
    </source>
</evidence>
<gene>
    <name evidence="5" type="ORF">LTR09_011765</name>
</gene>
<dbReference type="GO" id="GO:0005634">
    <property type="term" value="C:nucleus"/>
    <property type="evidence" value="ECO:0007669"/>
    <property type="project" value="TreeGrafter"/>
</dbReference>
<dbReference type="GO" id="GO:0000981">
    <property type="term" value="F:DNA-binding transcription factor activity, RNA polymerase II-specific"/>
    <property type="evidence" value="ECO:0007669"/>
    <property type="project" value="TreeGrafter"/>
</dbReference>
<sequence length="355" mass="39403">MDRSPVHSPEHGPEQSTSTVLLFIHSMYVTSQSRLLNNADEDSKLYMIVGDIIDRVYGNNYTGDATSTQAKGSSDLFQSIISLESQLTTWKSTLPPRLAIQTKEDILTNAQGPSAVSAMGTVITLRYMHARMLLHRPMIARFLSHDGKRSSNEEWNFLKDFGRVSLEVGVRSAAEMIDFIHAATEVFSSALIVFAALIITHKSGIRASHCDPQDMVTNLKTALDVLENFGDNTRIARRCRKYLHKLIDVASIITRQGSGTPTRNGIVSLASNNGTTLHMAPNNNQHTRHGSAEGIVTLASDISDLSPWGMDPGLFLAEDDWNTFTQSMQHDDMGFSFQDEMTQRLHPTVPWLSKQ</sequence>
<dbReference type="GO" id="GO:0000978">
    <property type="term" value="F:RNA polymerase II cis-regulatory region sequence-specific DNA binding"/>
    <property type="evidence" value="ECO:0007669"/>
    <property type="project" value="TreeGrafter"/>
</dbReference>
<keyword evidence="1" id="KW-0805">Transcription regulation</keyword>
<dbReference type="InterPro" id="IPR051127">
    <property type="entry name" value="Fungal_SecMet_Regulators"/>
</dbReference>
<dbReference type="AlphaFoldDB" id="A0AAJ0D5Z3"/>
<keyword evidence="6" id="KW-1185">Reference proteome</keyword>